<keyword evidence="1" id="KW-0472">Membrane</keyword>
<keyword evidence="1" id="KW-0812">Transmembrane</keyword>
<gene>
    <name evidence="2" type="ORF">ACFSJ0_42810</name>
</gene>
<keyword evidence="1" id="KW-1133">Transmembrane helix</keyword>
<keyword evidence="3" id="KW-1185">Reference proteome</keyword>
<evidence type="ECO:0000313" key="2">
    <source>
        <dbReference type="EMBL" id="MFD1543836.1"/>
    </source>
</evidence>
<evidence type="ECO:0000313" key="3">
    <source>
        <dbReference type="Proteomes" id="UP001597097"/>
    </source>
</evidence>
<proteinExistence type="predicted"/>
<protein>
    <submittedName>
        <fullName evidence="2">ABC transporter permease</fullName>
    </submittedName>
</protein>
<name>A0ABW4GNF6_9ACTN</name>
<feature type="transmembrane region" description="Helical" evidence="1">
    <location>
        <begin position="176"/>
        <end position="195"/>
    </location>
</feature>
<dbReference type="RefSeq" id="WP_219534941.1">
    <property type="nucleotide sequence ID" value="NZ_JAHKRM010000024.1"/>
</dbReference>
<evidence type="ECO:0000256" key="1">
    <source>
        <dbReference type="SAM" id="Phobius"/>
    </source>
</evidence>
<dbReference type="EMBL" id="JBHUCM010000042">
    <property type="protein sequence ID" value="MFD1543836.1"/>
    <property type="molecule type" value="Genomic_DNA"/>
</dbReference>
<organism evidence="2 3">
    <name type="scientific">Nonomuraea guangzhouensis</name>
    <dbReference type="NCBI Taxonomy" id="1291555"/>
    <lineage>
        <taxon>Bacteria</taxon>
        <taxon>Bacillati</taxon>
        <taxon>Actinomycetota</taxon>
        <taxon>Actinomycetes</taxon>
        <taxon>Streptosporangiales</taxon>
        <taxon>Streptosporangiaceae</taxon>
        <taxon>Nonomuraea</taxon>
    </lineage>
</organism>
<feature type="transmembrane region" description="Helical" evidence="1">
    <location>
        <begin position="223"/>
        <end position="244"/>
    </location>
</feature>
<accession>A0ABW4GNF6</accession>
<dbReference type="Pfam" id="PF12730">
    <property type="entry name" value="ABC2_membrane_4"/>
    <property type="match status" value="1"/>
</dbReference>
<reference evidence="3" key="1">
    <citation type="journal article" date="2019" name="Int. J. Syst. Evol. Microbiol.">
        <title>The Global Catalogue of Microorganisms (GCM) 10K type strain sequencing project: providing services to taxonomists for standard genome sequencing and annotation.</title>
        <authorList>
            <consortium name="The Broad Institute Genomics Platform"/>
            <consortium name="The Broad Institute Genome Sequencing Center for Infectious Disease"/>
            <person name="Wu L."/>
            <person name="Ma J."/>
        </authorList>
    </citation>
    <scope>NUCLEOTIDE SEQUENCE [LARGE SCALE GENOMIC DNA]</scope>
    <source>
        <strain evidence="3">CGMCC 1.15399</strain>
    </source>
</reference>
<feature type="transmembrane region" description="Helical" evidence="1">
    <location>
        <begin position="147"/>
        <end position="169"/>
    </location>
</feature>
<dbReference type="Proteomes" id="UP001597097">
    <property type="component" value="Unassembled WGS sequence"/>
</dbReference>
<feature type="transmembrane region" description="Helical" evidence="1">
    <location>
        <begin position="107"/>
        <end position="135"/>
    </location>
</feature>
<feature type="transmembrane region" description="Helical" evidence="1">
    <location>
        <begin position="68"/>
        <end position="86"/>
    </location>
</feature>
<comment type="caution">
    <text evidence="2">The sequence shown here is derived from an EMBL/GenBank/DDBJ whole genome shotgun (WGS) entry which is preliminary data.</text>
</comment>
<sequence length="251" mass="26395">MNRSTPRGPIIMRLVRAELIKARAVRATWILAAVAPVFCALWVLVPLFAPASSDAARMAGVYNMAQQAYLFSLILGILGMAGEYRHQTITWAFLVTPRRGAVVTAKLVAYGLLGLLVGVLSALVTLAAGGVLLALRGHPALSSEVPLILLGGVLSTAIYGLLGVALAVLVRSQVGAITLAALLFAYGDGFLAWLVPDVYRWLPTGAARSLGAMRLEGGALLPAWGGGLLFVGYVAVIVLLARVLTLRRDVT</sequence>
<feature type="transmembrane region" description="Helical" evidence="1">
    <location>
        <begin position="29"/>
        <end position="48"/>
    </location>
</feature>